<evidence type="ECO:0000313" key="6">
    <source>
        <dbReference type="Proteomes" id="UP000014975"/>
    </source>
</evidence>
<dbReference type="SUPFAM" id="SSF88713">
    <property type="entry name" value="Glycoside hydrolase/deacetylase"/>
    <property type="match status" value="1"/>
</dbReference>
<dbReference type="RefSeq" id="WP_020888238.1">
    <property type="nucleotide sequence ID" value="NZ_ATHI01000032.1"/>
</dbReference>
<dbReference type="Gene3D" id="3.20.20.370">
    <property type="entry name" value="Glycoside hydrolase/deacetylase"/>
    <property type="match status" value="1"/>
</dbReference>
<dbReference type="PATRIC" id="fig|1121439.3.peg.2929"/>
<keyword evidence="3" id="KW-0175">Coiled coil</keyword>
<evidence type="ECO:0000256" key="2">
    <source>
        <dbReference type="ARBA" id="ARBA00022729"/>
    </source>
</evidence>
<dbReference type="PANTHER" id="PTHR34216:SF3">
    <property type="entry name" value="POLY-BETA-1,6-N-ACETYL-D-GLUCOSAMINE N-DEACETYLASE"/>
    <property type="match status" value="1"/>
</dbReference>
<dbReference type="InterPro" id="IPR002509">
    <property type="entry name" value="NODB_dom"/>
</dbReference>
<dbReference type="EMBL" id="ATHI01000032">
    <property type="protein sequence ID" value="EPR30402.1"/>
    <property type="molecule type" value="Genomic_DNA"/>
</dbReference>
<comment type="caution">
    <text evidence="5">The sequence shown here is derived from an EMBL/GenBank/DDBJ whole genome shotgun (WGS) entry which is preliminary data.</text>
</comment>
<evidence type="ECO:0000256" key="3">
    <source>
        <dbReference type="SAM" id="Coils"/>
    </source>
</evidence>
<accession>S7T002</accession>
<feature type="coiled-coil region" evidence="3">
    <location>
        <begin position="195"/>
        <end position="222"/>
    </location>
</feature>
<gene>
    <name evidence="5" type="ORF">dsat_1542</name>
</gene>
<proteinExistence type="predicted"/>
<reference evidence="5 6" key="1">
    <citation type="journal article" date="2013" name="Genome Announc.">
        <title>Draft genome sequences for three mercury-methylating, sulfate-reducing bacteria.</title>
        <authorList>
            <person name="Brown S.D."/>
            <person name="Hurt R.A.Jr."/>
            <person name="Gilmour C.C."/>
            <person name="Elias D.A."/>
        </authorList>
    </citation>
    <scope>NUCLEOTIDE SEQUENCE [LARGE SCALE GENOMIC DNA]</scope>
    <source>
        <strain evidence="5 6">DSM 16529</strain>
    </source>
</reference>
<sequence>MALLSEFTPGRSSVPVLCYHNIGGNGVPEESFAAQMDWLAARGVRSLTLAGVEAFLRGEPLREPSVLLTFDDGFRDLYTRAAPILRRHGFSCLAFVVPNRIREDHEPGTGEPIMADAAHEAFVLRGDRSAWMSWAEIAELQREGVVEVGSHSLTHRMAPVSEAQAGEVPAHWAYAPWRGQKTFPRLAPELAAPIRVEEQGRLETIEELKARVEENILKSRDELESRLGCEVRSLAWPWGAWRPEGLWAAHKAGIRLCFTLERGPLSPGTDLMRLPRLEVRRAKGLSWFATRMHIYSRAVFARLYSAMRF</sequence>
<dbReference type="GO" id="GO:0005576">
    <property type="term" value="C:extracellular region"/>
    <property type="evidence" value="ECO:0007669"/>
    <property type="project" value="UniProtKB-SubCell"/>
</dbReference>
<dbReference type="Proteomes" id="UP000014975">
    <property type="component" value="Unassembled WGS sequence"/>
</dbReference>
<dbReference type="GO" id="GO:0005975">
    <property type="term" value="P:carbohydrate metabolic process"/>
    <property type="evidence" value="ECO:0007669"/>
    <property type="project" value="InterPro"/>
</dbReference>
<evidence type="ECO:0000256" key="1">
    <source>
        <dbReference type="ARBA" id="ARBA00004613"/>
    </source>
</evidence>
<dbReference type="InterPro" id="IPR051398">
    <property type="entry name" value="Polysacch_Deacetylase"/>
</dbReference>
<dbReference type="PROSITE" id="PS51677">
    <property type="entry name" value="NODB"/>
    <property type="match status" value="1"/>
</dbReference>
<feature type="domain" description="NodB homology" evidence="4">
    <location>
        <begin position="64"/>
        <end position="309"/>
    </location>
</feature>
<dbReference type="eggNOG" id="COG0726">
    <property type="taxonomic scope" value="Bacteria"/>
</dbReference>
<dbReference type="STRING" id="1121439.dsat_1542"/>
<name>S7T002_9BACT</name>
<evidence type="ECO:0000259" key="4">
    <source>
        <dbReference type="PROSITE" id="PS51677"/>
    </source>
</evidence>
<dbReference type="GO" id="GO:0016810">
    <property type="term" value="F:hydrolase activity, acting on carbon-nitrogen (but not peptide) bonds"/>
    <property type="evidence" value="ECO:0007669"/>
    <property type="project" value="InterPro"/>
</dbReference>
<dbReference type="AlphaFoldDB" id="S7T002"/>
<dbReference type="Pfam" id="PF01522">
    <property type="entry name" value="Polysacc_deac_1"/>
    <property type="match status" value="1"/>
</dbReference>
<dbReference type="InterPro" id="IPR011330">
    <property type="entry name" value="Glyco_hydro/deAcase_b/a-brl"/>
</dbReference>
<evidence type="ECO:0000313" key="5">
    <source>
        <dbReference type="EMBL" id="EPR30402.1"/>
    </source>
</evidence>
<comment type="subcellular location">
    <subcellularLocation>
        <location evidence="1">Secreted</location>
    </subcellularLocation>
</comment>
<keyword evidence="2" id="KW-0732">Signal</keyword>
<keyword evidence="6" id="KW-1185">Reference proteome</keyword>
<dbReference type="PANTHER" id="PTHR34216">
    <property type="match status" value="1"/>
</dbReference>
<protein>
    <submittedName>
        <fullName evidence="5">Polysaccharide deacetylase</fullName>
    </submittedName>
</protein>
<organism evidence="5 6">
    <name type="scientific">Alkalidesulfovibrio alkalitolerans DSM 16529</name>
    <dbReference type="NCBI Taxonomy" id="1121439"/>
    <lineage>
        <taxon>Bacteria</taxon>
        <taxon>Pseudomonadati</taxon>
        <taxon>Thermodesulfobacteriota</taxon>
        <taxon>Desulfovibrionia</taxon>
        <taxon>Desulfovibrionales</taxon>
        <taxon>Desulfovibrionaceae</taxon>
        <taxon>Alkalidesulfovibrio</taxon>
    </lineage>
</organism>
<dbReference type="CDD" id="cd10969">
    <property type="entry name" value="CE4_Ecf1_like_5s"/>
    <property type="match status" value="1"/>
</dbReference>